<dbReference type="EMBL" id="JAEAOA010002218">
    <property type="protein sequence ID" value="KAK3604511.1"/>
    <property type="molecule type" value="Genomic_DNA"/>
</dbReference>
<feature type="domain" description="CCHC-type" evidence="11">
    <location>
        <begin position="294"/>
        <end position="308"/>
    </location>
</feature>
<dbReference type="InterPro" id="IPR051644">
    <property type="entry name" value="TRAMP_AT-DNA-binding"/>
</dbReference>
<reference evidence="12" key="2">
    <citation type="journal article" date="2021" name="Genome Biol. Evol.">
        <title>Developing a high-quality reference genome for a parasitic bivalve with doubly uniparental inheritance (Bivalvia: Unionida).</title>
        <authorList>
            <person name="Smith C.H."/>
        </authorList>
    </citation>
    <scope>NUCLEOTIDE SEQUENCE</scope>
    <source>
        <strain evidence="12">CHS0354</strain>
        <tissue evidence="12">Mantle</tissue>
    </source>
</reference>
<evidence type="ECO:0000256" key="5">
    <source>
        <dbReference type="ARBA" id="ARBA00022833"/>
    </source>
</evidence>
<organism evidence="12 13">
    <name type="scientific">Potamilus streckersoni</name>
    <dbReference type="NCBI Taxonomy" id="2493646"/>
    <lineage>
        <taxon>Eukaryota</taxon>
        <taxon>Metazoa</taxon>
        <taxon>Spiralia</taxon>
        <taxon>Lophotrochozoa</taxon>
        <taxon>Mollusca</taxon>
        <taxon>Bivalvia</taxon>
        <taxon>Autobranchia</taxon>
        <taxon>Heteroconchia</taxon>
        <taxon>Palaeoheterodonta</taxon>
        <taxon>Unionida</taxon>
        <taxon>Unionoidea</taxon>
        <taxon>Unionidae</taxon>
        <taxon>Ambleminae</taxon>
        <taxon>Lampsilini</taxon>
        <taxon>Potamilus</taxon>
    </lineage>
</organism>
<evidence type="ECO:0000256" key="2">
    <source>
        <dbReference type="ARBA" id="ARBA00022723"/>
    </source>
</evidence>
<keyword evidence="5" id="KW-0862">Zinc</keyword>
<evidence type="ECO:0000313" key="12">
    <source>
        <dbReference type="EMBL" id="KAK3604511.1"/>
    </source>
</evidence>
<keyword evidence="4 9" id="KW-0863">Zinc-finger</keyword>
<protein>
    <recommendedName>
        <fullName evidence="7">Zinc finger CCHC domain-containing protein 7</fullName>
    </recommendedName>
    <alternativeName>
        <fullName evidence="8">TRAMP-like complex RNA-binding factor ZCCHC7</fullName>
    </alternativeName>
</protein>
<proteinExistence type="predicted"/>
<evidence type="ECO:0000259" key="11">
    <source>
        <dbReference type="PROSITE" id="PS50158"/>
    </source>
</evidence>
<feature type="compositionally biased region" description="Basic and acidic residues" evidence="10">
    <location>
        <begin position="618"/>
        <end position="634"/>
    </location>
</feature>
<keyword evidence="13" id="KW-1185">Reference proteome</keyword>
<dbReference type="SUPFAM" id="SSF57756">
    <property type="entry name" value="Retrovirus zinc finger-like domains"/>
    <property type="match status" value="3"/>
</dbReference>
<dbReference type="PANTHER" id="PTHR46543:SF1">
    <property type="entry name" value="ZINC FINGER CCHC DOMAIN-CONTAINING PROTEIN 7"/>
    <property type="match status" value="1"/>
</dbReference>
<keyword evidence="3" id="KW-0677">Repeat</keyword>
<dbReference type="AlphaFoldDB" id="A0AAE0T6F5"/>
<feature type="compositionally biased region" description="Basic and acidic residues" evidence="10">
    <location>
        <begin position="512"/>
        <end position="534"/>
    </location>
</feature>
<sequence>MEGDDGNEEDCNRWKEASYHDNDAESEYDSHDEREEIEEALYAHIFFESHVEEDVDFPTNNKNIKQFRNLSNHHISDNSLPGTNKEEKLVHIPVSSPIENSVDLQRFRSETFLYNGFLCKKTLVPERKSDVRIFISSLNLDSSGNQSSVGKHMHRVDHKLKQQFENSSKRTATVINSSDIIINKDCSEVDCDEDLLSDSAYSDDINLDESLSDLDDIDVHVNESQHSLLKKYGNYCSSSDTDPDWAVEADNPEIFLGPKNRYYYVHPLTIQCYNCKETGHISKDCPMPKKHQICYLCGFTGHNARTCPCCICYNCHELGHEVKLCPYSQQQKWRTCYRCYMYGHQQNKCPDIWRCYHMTTIPGKMVKRKTMNKKKYCYNCGEVGHFGFECVEKRMDNYSNPTYPFIVQYKLVHTGTKKKHSEPKKHKKHKHFNSDVEELPHKKIKTKHFEKKQEISSVLKQKDSTLKNKNNVSIDTDIPTFVAYSKGLEPGIRKLKGELAWKHNENNNANADKMRGDHRNNNAKFDQRTDDHRNNNAMFDRQTGDHRQYSENEDFNHHIFDNVLWHQISNYSDTLNVTGAHNSRKMSKTGKKKKSEHALDNIIVKEKKEKCSKRRKDPKTEKDRTNFEGPDEHLGGYYQFRKRQKKKRKKERINNFDKGFKSRHPVKMQGLEMAIGNHQVW</sequence>
<evidence type="ECO:0000256" key="1">
    <source>
        <dbReference type="ARBA" id="ARBA00004123"/>
    </source>
</evidence>
<feature type="region of interest" description="Disordered" evidence="10">
    <location>
        <begin position="508"/>
        <end position="535"/>
    </location>
</feature>
<evidence type="ECO:0000313" key="13">
    <source>
        <dbReference type="Proteomes" id="UP001195483"/>
    </source>
</evidence>
<dbReference type="GO" id="GO:0031499">
    <property type="term" value="C:TRAMP complex"/>
    <property type="evidence" value="ECO:0007669"/>
    <property type="project" value="TreeGrafter"/>
</dbReference>
<feature type="compositionally biased region" description="Basic and acidic residues" evidence="10">
    <location>
        <begin position="10"/>
        <end position="32"/>
    </location>
</feature>
<dbReference type="Gene3D" id="4.10.60.10">
    <property type="entry name" value="Zinc finger, CCHC-type"/>
    <property type="match status" value="2"/>
</dbReference>
<evidence type="ECO:0000256" key="8">
    <source>
        <dbReference type="ARBA" id="ARBA00043023"/>
    </source>
</evidence>
<accession>A0AAE0T6F5</accession>
<feature type="compositionally biased region" description="Basic residues" evidence="10">
    <location>
        <begin position="582"/>
        <end position="595"/>
    </location>
</feature>
<feature type="domain" description="CCHC-type" evidence="11">
    <location>
        <begin position="336"/>
        <end position="351"/>
    </location>
</feature>
<dbReference type="InterPro" id="IPR001878">
    <property type="entry name" value="Znf_CCHC"/>
</dbReference>
<dbReference type="GO" id="GO:0071039">
    <property type="term" value="P:nuclear polyadenylation-dependent CUT catabolic process"/>
    <property type="evidence" value="ECO:0007669"/>
    <property type="project" value="TreeGrafter"/>
</dbReference>
<evidence type="ECO:0000256" key="6">
    <source>
        <dbReference type="ARBA" id="ARBA00023242"/>
    </source>
</evidence>
<gene>
    <name evidence="12" type="ORF">CHS0354_037994</name>
</gene>
<dbReference type="PROSITE" id="PS50158">
    <property type="entry name" value="ZF_CCHC"/>
    <property type="match status" value="5"/>
</dbReference>
<evidence type="ECO:0000256" key="7">
    <source>
        <dbReference type="ARBA" id="ARBA00041190"/>
    </source>
</evidence>
<keyword evidence="6" id="KW-0539">Nucleus</keyword>
<feature type="domain" description="CCHC-type" evidence="11">
    <location>
        <begin position="377"/>
        <end position="390"/>
    </location>
</feature>
<evidence type="ECO:0000256" key="3">
    <source>
        <dbReference type="ARBA" id="ARBA00022737"/>
    </source>
</evidence>
<comment type="caution">
    <text evidence="12">The sequence shown here is derived from an EMBL/GenBank/DDBJ whole genome shotgun (WGS) entry which is preliminary data.</text>
</comment>
<name>A0AAE0T6F5_9BIVA</name>
<dbReference type="GO" id="GO:0071037">
    <property type="term" value="P:nuclear polyadenylation-dependent snRNA catabolic process"/>
    <property type="evidence" value="ECO:0007669"/>
    <property type="project" value="TreeGrafter"/>
</dbReference>
<feature type="compositionally biased region" description="Basic and acidic residues" evidence="10">
    <location>
        <begin position="596"/>
        <end position="609"/>
    </location>
</feature>
<evidence type="ECO:0000256" key="9">
    <source>
        <dbReference type="PROSITE-ProRule" id="PRU00047"/>
    </source>
</evidence>
<feature type="region of interest" description="Disordered" evidence="10">
    <location>
        <begin position="581"/>
        <end position="664"/>
    </location>
</feature>
<keyword evidence="2" id="KW-0479">Metal-binding</keyword>
<feature type="region of interest" description="Disordered" evidence="10">
    <location>
        <begin position="1"/>
        <end position="32"/>
    </location>
</feature>
<dbReference type="PANTHER" id="PTHR46543">
    <property type="entry name" value="ZINC FINGER CCHC DOMAIN-CONTAINING PROTEIN 7"/>
    <property type="match status" value="1"/>
</dbReference>
<dbReference type="GO" id="GO:0008270">
    <property type="term" value="F:zinc ion binding"/>
    <property type="evidence" value="ECO:0007669"/>
    <property type="project" value="UniProtKB-KW"/>
</dbReference>
<dbReference type="Proteomes" id="UP001195483">
    <property type="component" value="Unassembled WGS sequence"/>
</dbReference>
<dbReference type="InterPro" id="IPR036875">
    <property type="entry name" value="Znf_CCHC_sf"/>
</dbReference>
<dbReference type="Pfam" id="PF00098">
    <property type="entry name" value="zf-CCHC"/>
    <property type="match status" value="2"/>
</dbReference>
<comment type="subcellular location">
    <subcellularLocation>
        <location evidence="1">Nucleus</location>
    </subcellularLocation>
</comment>
<dbReference type="GO" id="GO:0071038">
    <property type="term" value="P:TRAMP-dependent tRNA surveillance pathway"/>
    <property type="evidence" value="ECO:0007669"/>
    <property type="project" value="TreeGrafter"/>
</dbReference>
<reference evidence="12" key="1">
    <citation type="journal article" date="2021" name="Genome Biol. Evol.">
        <title>A High-Quality Reference Genome for a Parasitic Bivalve with Doubly Uniparental Inheritance (Bivalvia: Unionida).</title>
        <authorList>
            <person name="Smith C.H."/>
        </authorList>
    </citation>
    <scope>NUCLEOTIDE SEQUENCE</scope>
    <source>
        <strain evidence="12">CHS0354</strain>
    </source>
</reference>
<dbReference type="GO" id="GO:0071035">
    <property type="term" value="P:nuclear polyadenylation-dependent rRNA catabolic process"/>
    <property type="evidence" value="ECO:0007669"/>
    <property type="project" value="TreeGrafter"/>
</dbReference>
<dbReference type="GO" id="GO:0071036">
    <property type="term" value="P:nuclear polyadenylation-dependent snoRNA catabolic process"/>
    <property type="evidence" value="ECO:0007669"/>
    <property type="project" value="TreeGrafter"/>
</dbReference>
<dbReference type="SMART" id="SM00343">
    <property type="entry name" value="ZnF_C2HC"/>
    <property type="match status" value="5"/>
</dbReference>
<dbReference type="GO" id="GO:0003723">
    <property type="term" value="F:RNA binding"/>
    <property type="evidence" value="ECO:0007669"/>
    <property type="project" value="TreeGrafter"/>
</dbReference>
<dbReference type="GO" id="GO:0071031">
    <property type="term" value="P:nuclear mRNA surveillance of mRNA 3'-end processing"/>
    <property type="evidence" value="ECO:0007669"/>
    <property type="project" value="TreeGrafter"/>
</dbReference>
<feature type="compositionally biased region" description="Basic residues" evidence="10">
    <location>
        <begin position="640"/>
        <end position="651"/>
    </location>
</feature>
<reference evidence="12" key="3">
    <citation type="submission" date="2023-05" db="EMBL/GenBank/DDBJ databases">
        <authorList>
            <person name="Smith C.H."/>
        </authorList>
    </citation>
    <scope>NUCLEOTIDE SEQUENCE</scope>
    <source>
        <strain evidence="12">CHS0354</strain>
        <tissue evidence="12">Mantle</tissue>
    </source>
</reference>
<feature type="domain" description="CCHC-type" evidence="11">
    <location>
        <begin position="272"/>
        <end position="286"/>
    </location>
</feature>
<evidence type="ECO:0000256" key="4">
    <source>
        <dbReference type="ARBA" id="ARBA00022771"/>
    </source>
</evidence>
<feature type="domain" description="CCHC-type" evidence="11">
    <location>
        <begin position="312"/>
        <end position="326"/>
    </location>
</feature>
<evidence type="ECO:0000256" key="10">
    <source>
        <dbReference type="SAM" id="MobiDB-lite"/>
    </source>
</evidence>